<keyword evidence="1" id="KW-1133">Transmembrane helix</keyword>
<keyword evidence="1" id="KW-0812">Transmembrane</keyword>
<name>A0ABT7MX73_9MICO</name>
<dbReference type="Proteomes" id="UP001235064">
    <property type="component" value="Unassembled WGS sequence"/>
</dbReference>
<evidence type="ECO:0000256" key="1">
    <source>
        <dbReference type="SAM" id="Phobius"/>
    </source>
</evidence>
<gene>
    <name evidence="2" type="ORF">QSV35_06800</name>
</gene>
<evidence type="ECO:0000313" key="2">
    <source>
        <dbReference type="EMBL" id="MDL9979034.1"/>
    </source>
</evidence>
<comment type="caution">
    <text evidence="2">The sequence shown here is derived from an EMBL/GenBank/DDBJ whole genome shotgun (WGS) entry which is preliminary data.</text>
</comment>
<sequence length="244" mass="26399">MFALLGAIGMTMPFLVVGVGRPWLRQPARGPRSGWWVLAAAVAFVSASMCLTFFILVGTAAPSSRVGKLEAAAPWLGRAAGPGGWALLIATYVSLAGVVFVLAWRRGHWKSLPATVDAASLRRLVLDGYDQNELRALYGDQFPGDIFDSVVALAARSREAGRLIREAGARYTRAWGGLDSTDLDQMIACAKEIARTDNVTFARALLHRLRTFVARLDAAPVPGKVHWGHFDEPTAPPRRAQHPS</sequence>
<feature type="transmembrane region" description="Helical" evidence="1">
    <location>
        <begin position="36"/>
        <end position="63"/>
    </location>
</feature>
<evidence type="ECO:0000313" key="3">
    <source>
        <dbReference type="Proteomes" id="UP001235064"/>
    </source>
</evidence>
<accession>A0ABT7MX73</accession>
<proteinExistence type="predicted"/>
<protein>
    <recommendedName>
        <fullName evidence="4">DUF4129 domain-containing protein</fullName>
    </recommendedName>
</protein>
<feature type="transmembrane region" description="Helical" evidence="1">
    <location>
        <begin position="83"/>
        <end position="104"/>
    </location>
</feature>
<keyword evidence="1" id="KW-0472">Membrane</keyword>
<organism evidence="2 3">
    <name type="scientific">Microbacterium candidum</name>
    <dbReference type="NCBI Taxonomy" id="3041922"/>
    <lineage>
        <taxon>Bacteria</taxon>
        <taxon>Bacillati</taxon>
        <taxon>Actinomycetota</taxon>
        <taxon>Actinomycetes</taxon>
        <taxon>Micrococcales</taxon>
        <taxon>Microbacteriaceae</taxon>
        <taxon>Microbacterium</taxon>
    </lineage>
</organism>
<dbReference type="RefSeq" id="WP_286287909.1">
    <property type="nucleotide sequence ID" value="NZ_JASXSZ010000002.1"/>
</dbReference>
<evidence type="ECO:0008006" key="4">
    <source>
        <dbReference type="Google" id="ProtNLM"/>
    </source>
</evidence>
<feature type="transmembrane region" description="Helical" evidence="1">
    <location>
        <begin position="6"/>
        <end position="24"/>
    </location>
</feature>
<dbReference type="EMBL" id="JASXSZ010000002">
    <property type="protein sequence ID" value="MDL9979034.1"/>
    <property type="molecule type" value="Genomic_DNA"/>
</dbReference>
<keyword evidence="3" id="KW-1185">Reference proteome</keyword>
<reference evidence="2 3" key="1">
    <citation type="submission" date="2023-06" db="EMBL/GenBank/DDBJ databases">
        <title>Microbacterium sp. nov., isolated from a waste landfill.</title>
        <authorList>
            <person name="Wen W."/>
        </authorList>
    </citation>
    <scope>NUCLEOTIDE SEQUENCE [LARGE SCALE GENOMIC DNA]</scope>
    <source>
        <strain evidence="2 3">ASV49</strain>
    </source>
</reference>